<comment type="caution">
    <text evidence="2">The sequence shown here is derived from an EMBL/GenBank/DDBJ whole genome shotgun (WGS) entry which is preliminary data.</text>
</comment>
<evidence type="ECO:0000313" key="3">
    <source>
        <dbReference type="Proteomes" id="UP001597215"/>
    </source>
</evidence>
<accession>A0ABW4MAE1</accession>
<keyword evidence="1" id="KW-0472">Membrane</keyword>
<name>A0ABW4MAE1_9SPHN</name>
<dbReference type="RefSeq" id="WP_381511125.1">
    <property type="nucleotide sequence ID" value="NZ_JBHUEL010000002.1"/>
</dbReference>
<proteinExistence type="predicted"/>
<keyword evidence="1" id="KW-0812">Transmembrane</keyword>
<feature type="transmembrane region" description="Helical" evidence="1">
    <location>
        <begin position="188"/>
        <end position="212"/>
    </location>
</feature>
<keyword evidence="3" id="KW-1185">Reference proteome</keyword>
<feature type="transmembrane region" description="Helical" evidence="1">
    <location>
        <begin position="254"/>
        <end position="272"/>
    </location>
</feature>
<feature type="transmembrane region" description="Helical" evidence="1">
    <location>
        <begin position="278"/>
        <end position="294"/>
    </location>
</feature>
<evidence type="ECO:0000313" key="2">
    <source>
        <dbReference type="EMBL" id="MFD1765735.1"/>
    </source>
</evidence>
<sequence>MLERCGIREIAIAVDSVPAELPELVERVAGANLQVRIIRSGEVPAQEGLLTGDFLLVAPGIWMGAELIAEALSWPKNSIAILAESAGSERFERIDLNRRWSGFAVLDPSAIGHCAKMPEGWSIASFLLRHALQSGAREELLDQALLTNGKLRNISDGANVADIASQLASESPQDGFLEKIILKGSRSFVPSIAGLPWLSATIAWSPLVFALASALTAYLRYSSAALALVVLSLVLGVIRTKMQDVEYRSGKPDYPRFASYSAIFVTLWLVIFNNGAEPIDATFIGLLLLGALLLGRGSSSALVRDAMSPLNLGVVLVAIWVAVPFLTTVKLAILAMFGGLIWASWRDKRIQSKLKPN</sequence>
<feature type="transmembrane region" description="Helical" evidence="1">
    <location>
        <begin position="329"/>
        <end position="345"/>
    </location>
</feature>
<feature type="transmembrane region" description="Helical" evidence="1">
    <location>
        <begin position="218"/>
        <end position="238"/>
    </location>
</feature>
<protein>
    <submittedName>
        <fullName evidence="2">Uncharacterized protein</fullName>
    </submittedName>
</protein>
<reference evidence="3" key="1">
    <citation type="journal article" date="2019" name="Int. J. Syst. Evol. Microbiol.">
        <title>The Global Catalogue of Microorganisms (GCM) 10K type strain sequencing project: providing services to taxonomists for standard genome sequencing and annotation.</title>
        <authorList>
            <consortium name="The Broad Institute Genomics Platform"/>
            <consortium name="The Broad Institute Genome Sequencing Center for Infectious Disease"/>
            <person name="Wu L."/>
            <person name="Ma J."/>
        </authorList>
    </citation>
    <scope>NUCLEOTIDE SEQUENCE [LARGE SCALE GENOMIC DNA]</scope>
    <source>
        <strain evidence="3">CGMCC 1.12449</strain>
    </source>
</reference>
<keyword evidence="1" id="KW-1133">Transmembrane helix</keyword>
<gene>
    <name evidence="2" type="ORF">ACFSAG_02625</name>
</gene>
<evidence type="ECO:0000256" key="1">
    <source>
        <dbReference type="SAM" id="Phobius"/>
    </source>
</evidence>
<dbReference type="EMBL" id="JBHUEL010000002">
    <property type="protein sequence ID" value="MFD1765735.1"/>
    <property type="molecule type" value="Genomic_DNA"/>
</dbReference>
<organism evidence="2 3">
    <name type="scientific">Sphingorhabdus buctiana</name>
    <dbReference type="NCBI Taxonomy" id="1508805"/>
    <lineage>
        <taxon>Bacteria</taxon>
        <taxon>Pseudomonadati</taxon>
        <taxon>Pseudomonadota</taxon>
        <taxon>Alphaproteobacteria</taxon>
        <taxon>Sphingomonadales</taxon>
        <taxon>Sphingomonadaceae</taxon>
        <taxon>Sphingorhabdus</taxon>
    </lineage>
</organism>
<dbReference type="Proteomes" id="UP001597215">
    <property type="component" value="Unassembled WGS sequence"/>
</dbReference>